<dbReference type="AlphaFoldDB" id="A0A7X0VFW7"/>
<dbReference type="SUPFAM" id="SSF51215">
    <property type="entry name" value="Regulatory protein AraC"/>
    <property type="match status" value="1"/>
</dbReference>
<dbReference type="Pfam" id="PF12833">
    <property type="entry name" value="HTH_18"/>
    <property type="match status" value="1"/>
</dbReference>
<proteinExistence type="predicted"/>
<keyword evidence="2" id="KW-0238">DNA-binding</keyword>
<dbReference type="SUPFAM" id="SSF46689">
    <property type="entry name" value="Homeodomain-like"/>
    <property type="match status" value="2"/>
</dbReference>
<dbReference type="RefSeq" id="WP_185143963.1">
    <property type="nucleotide sequence ID" value="NZ_JACJVP010000027.1"/>
</dbReference>
<dbReference type="InterPro" id="IPR003313">
    <property type="entry name" value="AraC-bd"/>
</dbReference>
<dbReference type="GO" id="GO:0003700">
    <property type="term" value="F:DNA-binding transcription factor activity"/>
    <property type="evidence" value="ECO:0007669"/>
    <property type="project" value="InterPro"/>
</dbReference>
<dbReference type="PROSITE" id="PS00041">
    <property type="entry name" value="HTH_ARAC_FAMILY_1"/>
    <property type="match status" value="1"/>
</dbReference>
<reference evidence="6 7" key="1">
    <citation type="submission" date="2020-08" db="EMBL/GenBank/DDBJ databases">
        <title>Cohnella phylogeny.</title>
        <authorList>
            <person name="Dunlap C."/>
        </authorList>
    </citation>
    <scope>NUCLEOTIDE SEQUENCE [LARGE SCALE GENOMIC DNA]</scope>
    <source>
        <strain evidence="6 7">DSM 28246</strain>
    </source>
</reference>
<evidence type="ECO:0000313" key="7">
    <source>
        <dbReference type="Proteomes" id="UP000547209"/>
    </source>
</evidence>
<keyword evidence="7" id="KW-1185">Reference proteome</keyword>
<protein>
    <submittedName>
        <fullName evidence="6">Helix-turn-helix transcriptional regulator</fullName>
    </submittedName>
</protein>
<dbReference type="Pfam" id="PF02311">
    <property type="entry name" value="AraC_binding"/>
    <property type="match status" value="1"/>
</dbReference>
<dbReference type="PANTHER" id="PTHR46796">
    <property type="entry name" value="HTH-TYPE TRANSCRIPTIONAL ACTIVATOR RHAS-RELATED"/>
    <property type="match status" value="1"/>
</dbReference>
<dbReference type="EMBL" id="JACJVP010000027">
    <property type="protein sequence ID" value="MBB6672487.1"/>
    <property type="molecule type" value="Genomic_DNA"/>
</dbReference>
<accession>A0A7X0VFW7</accession>
<evidence type="ECO:0000256" key="2">
    <source>
        <dbReference type="ARBA" id="ARBA00023125"/>
    </source>
</evidence>
<evidence type="ECO:0000313" key="6">
    <source>
        <dbReference type="EMBL" id="MBB6672487.1"/>
    </source>
</evidence>
<dbReference type="InterPro" id="IPR018060">
    <property type="entry name" value="HTH_AraC"/>
</dbReference>
<keyword evidence="3" id="KW-0010">Activator</keyword>
<dbReference type="InterPro" id="IPR009057">
    <property type="entry name" value="Homeodomain-like_sf"/>
</dbReference>
<keyword evidence="4" id="KW-0804">Transcription</keyword>
<dbReference type="PROSITE" id="PS01124">
    <property type="entry name" value="HTH_ARAC_FAMILY_2"/>
    <property type="match status" value="1"/>
</dbReference>
<dbReference type="InterPro" id="IPR018062">
    <property type="entry name" value="HTH_AraC-typ_CS"/>
</dbReference>
<dbReference type="SMART" id="SM00342">
    <property type="entry name" value="HTH_ARAC"/>
    <property type="match status" value="1"/>
</dbReference>
<sequence length="298" mass="33689">MTIEENAWPDVHSVGDIAIQAGFVLGTRTIPDYELVYFPEGTGTLYEIEGKSIRLDKPCVVFTRPDVPHRYRFDPQKNVRHLFAHFDYGPLRLQDPRFASLRSGCDVLPVANSLLPGIVAQMLRVANRQSPHWKRRMAVLLAAALEELCAWAESSPASPAASLPLPIANAIAYMENRLAEPLTIEAIARQSGWSHEHFTRVFVSAVGTSPKRALLERRLMRAERLMMGGQMTVKQIAYEVGFRDEHHFSKMYKRIRGLSASDYIKQCEDPLFRHTAQIVDPETPYPLNCHIVVNGQIK</sequence>
<dbReference type="Gene3D" id="1.10.10.60">
    <property type="entry name" value="Homeodomain-like"/>
    <property type="match status" value="2"/>
</dbReference>
<dbReference type="Proteomes" id="UP000547209">
    <property type="component" value="Unassembled WGS sequence"/>
</dbReference>
<evidence type="ECO:0000256" key="1">
    <source>
        <dbReference type="ARBA" id="ARBA00023015"/>
    </source>
</evidence>
<gene>
    <name evidence="6" type="ORF">H7C19_17545</name>
</gene>
<evidence type="ECO:0000256" key="3">
    <source>
        <dbReference type="ARBA" id="ARBA00023159"/>
    </source>
</evidence>
<comment type="caution">
    <text evidence="6">The sequence shown here is derived from an EMBL/GenBank/DDBJ whole genome shotgun (WGS) entry which is preliminary data.</text>
</comment>
<keyword evidence="1" id="KW-0805">Transcription regulation</keyword>
<feature type="domain" description="HTH araC/xylS-type" evidence="5">
    <location>
        <begin position="168"/>
        <end position="266"/>
    </location>
</feature>
<evidence type="ECO:0000259" key="5">
    <source>
        <dbReference type="PROSITE" id="PS01124"/>
    </source>
</evidence>
<organism evidence="6 7">
    <name type="scientific">Cohnella nanjingensis</name>
    <dbReference type="NCBI Taxonomy" id="1387779"/>
    <lineage>
        <taxon>Bacteria</taxon>
        <taxon>Bacillati</taxon>
        <taxon>Bacillota</taxon>
        <taxon>Bacilli</taxon>
        <taxon>Bacillales</taxon>
        <taxon>Paenibacillaceae</taxon>
        <taxon>Cohnella</taxon>
    </lineage>
</organism>
<dbReference type="InterPro" id="IPR050204">
    <property type="entry name" value="AraC_XylS_family_regulators"/>
</dbReference>
<dbReference type="GO" id="GO:0043565">
    <property type="term" value="F:sequence-specific DNA binding"/>
    <property type="evidence" value="ECO:0007669"/>
    <property type="project" value="InterPro"/>
</dbReference>
<dbReference type="InterPro" id="IPR037923">
    <property type="entry name" value="HTH-like"/>
</dbReference>
<name>A0A7X0VFW7_9BACL</name>
<evidence type="ECO:0000256" key="4">
    <source>
        <dbReference type="ARBA" id="ARBA00023163"/>
    </source>
</evidence>